<protein>
    <submittedName>
        <fullName evidence="1">Uncharacterized protein</fullName>
    </submittedName>
</protein>
<evidence type="ECO:0000313" key="2">
    <source>
        <dbReference type="Proteomes" id="UP000585614"/>
    </source>
</evidence>
<dbReference type="EMBL" id="JACAGC010000027">
    <property type="protein sequence ID" value="KAF6274662.1"/>
    <property type="molecule type" value="Genomic_DNA"/>
</dbReference>
<dbReference type="Proteomes" id="UP000585614">
    <property type="component" value="Unassembled WGS sequence"/>
</dbReference>
<comment type="caution">
    <text evidence="1">The sequence shown here is derived from an EMBL/GenBank/DDBJ whole genome shotgun (WGS) entry which is preliminary data.</text>
</comment>
<sequence>MRRRDGCLYGTTPRTHTRRTPFSVSVCRQSETHGPSNCRGTAGFTVATSPIVTAGNLIHRQGCVGSSSSVHLSHCFFGCLGSLTVSAPIHFTMSLLISPKKPAGSCIGVEFHQCLIIFSIQILHIILC</sequence>
<accession>A0A7J7REU9</accession>
<organism evidence="1 2">
    <name type="scientific">Rhinolophus ferrumequinum</name>
    <name type="common">Greater horseshoe bat</name>
    <dbReference type="NCBI Taxonomy" id="59479"/>
    <lineage>
        <taxon>Eukaryota</taxon>
        <taxon>Metazoa</taxon>
        <taxon>Chordata</taxon>
        <taxon>Craniata</taxon>
        <taxon>Vertebrata</taxon>
        <taxon>Euteleostomi</taxon>
        <taxon>Mammalia</taxon>
        <taxon>Eutheria</taxon>
        <taxon>Laurasiatheria</taxon>
        <taxon>Chiroptera</taxon>
        <taxon>Yinpterochiroptera</taxon>
        <taxon>Rhinolophoidea</taxon>
        <taxon>Rhinolophidae</taxon>
        <taxon>Rhinolophinae</taxon>
        <taxon>Rhinolophus</taxon>
    </lineage>
</organism>
<dbReference type="AlphaFoldDB" id="A0A7J7REU9"/>
<reference evidence="1 2" key="1">
    <citation type="journal article" date="2020" name="Nature">
        <title>Six reference-quality genomes reveal evolution of bat adaptations.</title>
        <authorList>
            <person name="Jebb D."/>
            <person name="Huang Z."/>
            <person name="Pippel M."/>
            <person name="Hughes G.M."/>
            <person name="Lavrichenko K."/>
            <person name="Devanna P."/>
            <person name="Winkler S."/>
            <person name="Jermiin L.S."/>
            <person name="Skirmuntt E.C."/>
            <person name="Katzourakis A."/>
            <person name="Burkitt-Gray L."/>
            <person name="Ray D.A."/>
            <person name="Sullivan K.A.M."/>
            <person name="Roscito J.G."/>
            <person name="Kirilenko B.M."/>
            <person name="Davalos L.M."/>
            <person name="Corthals A.P."/>
            <person name="Power M.L."/>
            <person name="Jones G."/>
            <person name="Ransome R.D."/>
            <person name="Dechmann D.K.N."/>
            <person name="Locatelli A.G."/>
            <person name="Puechmaille S.J."/>
            <person name="Fedrigo O."/>
            <person name="Jarvis E.D."/>
            <person name="Hiller M."/>
            <person name="Vernes S.C."/>
            <person name="Myers E.W."/>
            <person name="Teeling E.C."/>
        </authorList>
    </citation>
    <scope>NUCLEOTIDE SEQUENCE [LARGE SCALE GENOMIC DNA]</scope>
    <source>
        <strain evidence="1">MRhiFer1</strain>
        <tissue evidence="1">Lung</tissue>
    </source>
</reference>
<evidence type="ECO:0000313" key="1">
    <source>
        <dbReference type="EMBL" id="KAF6274662.1"/>
    </source>
</evidence>
<proteinExistence type="predicted"/>
<gene>
    <name evidence="1" type="ORF">mRhiFer1_009497</name>
</gene>
<name>A0A7J7REU9_RHIFE</name>